<dbReference type="AlphaFoldDB" id="A0A1H8RQ65"/>
<dbReference type="Proteomes" id="UP000199126">
    <property type="component" value="Unassembled WGS sequence"/>
</dbReference>
<organism evidence="1 2">
    <name type="scientific">Halogranum amylolyticum</name>
    <dbReference type="NCBI Taxonomy" id="660520"/>
    <lineage>
        <taxon>Archaea</taxon>
        <taxon>Methanobacteriati</taxon>
        <taxon>Methanobacteriota</taxon>
        <taxon>Stenosarchaea group</taxon>
        <taxon>Halobacteria</taxon>
        <taxon>Halobacteriales</taxon>
        <taxon>Haloferacaceae</taxon>
    </lineage>
</organism>
<protein>
    <submittedName>
        <fullName evidence="1">Uncharacterized protein</fullName>
    </submittedName>
</protein>
<dbReference type="InterPro" id="IPR012337">
    <property type="entry name" value="RNaseH-like_sf"/>
</dbReference>
<proteinExistence type="predicted"/>
<reference evidence="2" key="1">
    <citation type="submission" date="2016-10" db="EMBL/GenBank/DDBJ databases">
        <authorList>
            <person name="Varghese N."/>
            <person name="Submissions S."/>
        </authorList>
    </citation>
    <scope>NUCLEOTIDE SEQUENCE [LARGE SCALE GENOMIC DNA]</scope>
    <source>
        <strain evidence="2">CGMCC 1.10121</strain>
    </source>
</reference>
<dbReference type="RefSeq" id="WP_089823350.1">
    <property type="nucleotide sequence ID" value="NZ_FODV01000004.1"/>
</dbReference>
<sequence>MAGTLALDIETVSPDREPTEQAQFRDSSYFELLAVGLGYRSAPGEPVETTVLFRDDDSPESELALVDAVCEWCADRPADTLVTYNGDGFDLIHLPGRADRAGDAVGDDGPRRRVDDLLALDHVDLMDDVQATWGSRRSLEWVCDELGVEVEKTAWADYRHSLYPDDWRSYSDRGSAEVLSADVPRFGERYLALASVDARDTLTFRELERLLYDYTVCDIRPLFEIADLRPLDPR</sequence>
<dbReference type="SUPFAM" id="SSF53098">
    <property type="entry name" value="Ribonuclease H-like"/>
    <property type="match status" value="1"/>
</dbReference>
<dbReference type="Gene3D" id="3.30.420.10">
    <property type="entry name" value="Ribonuclease H-like superfamily/Ribonuclease H"/>
    <property type="match status" value="1"/>
</dbReference>
<evidence type="ECO:0000313" key="1">
    <source>
        <dbReference type="EMBL" id="SEO68318.1"/>
    </source>
</evidence>
<dbReference type="OrthoDB" id="323192at2157"/>
<evidence type="ECO:0000313" key="2">
    <source>
        <dbReference type="Proteomes" id="UP000199126"/>
    </source>
</evidence>
<name>A0A1H8RQ65_9EURY</name>
<keyword evidence="2" id="KW-1185">Reference proteome</keyword>
<gene>
    <name evidence="1" type="ORF">SAMN04487948_104159</name>
</gene>
<dbReference type="EMBL" id="FODV01000004">
    <property type="protein sequence ID" value="SEO68318.1"/>
    <property type="molecule type" value="Genomic_DNA"/>
</dbReference>
<dbReference type="InterPro" id="IPR036397">
    <property type="entry name" value="RNaseH_sf"/>
</dbReference>
<accession>A0A1H8RQ65</accession>
<dbReference type="GO" id="GO:0003676">
    <property type="term" value="F:nucleic acid binding"/>
    <property type="evidence" value="ECO:0007669"/>
    <property type="project" value="InterPro"/>
</dbReference>